<organism evidence="2 3">
    <name type="scientific">Ensete ventricosum</name>
    <name type="common">Abyssinian banana</name>
    <name type="synonym">Musa ensete</name>
    <dbReference type="NCBI Taxonomy" id="4639"/>
    <lineage>
        <taxon>Eukaryota</taxon>
        <taxon>Viridiplantae</taxon>
        <taxon>Streptophyta</taxon>
        <taxon>Embryophyta</taxon>
        <taxon>Tracheophyta</taxon>
        <taxon>Spermatophyta</taxon>
        <taxon>Magnoliopsida</taxon>
        <taxon>Liliopsida</taxon>
        <taxon>Zingiberales</taxon>
        <taxon>Musaceae</taxon>
        <taxon>Ensete</taxon>
    </lineage>
</organism>
<evidence type="ECO:0000256" key="1">
    <source>
        <dbReference type="SAM" id="MobiDB-lite"/>
    </source>
</evidence>
<comment type="caution">
    <text evidence="2">The sequence shown here is derived from an EMBL/GenBank/DDBJ whole genome shotgun (WGS) entry which is preliminary data.</text>
</comment>
<protein>
    <submittedName>
        <fullName evidence="2">Uncharacterized protein</fullName>
    </submittedName>
</protein>
<gene>
    <name evidence="2" type="ORF">B296_00011449</name>
</gene>
<name>A0A427AWV0_ENSVE</name>
<accession>A0A427AWV0</accession>
<dbReference type="AlphaFoldDB" id="A0A427AWV0"/>
<reference evidence="2 3" key="1">
    <citation type="journal article" date="2014" name="Agronomy (Basel)">
        <title>A Draft Genome Sequence for Ensete ventricosum, the Drought-Tolerant Tree Against Hunger.</title>
        <authorList>
            <person name="Harrison J."/>
            <person name="Moore K.A."/>
            <person name="Paszkiewicz K."/>
            <person name="Jones T."/>
            <person name="Grant M."/>
            <person name="Ambacheew D."/>
            <person name="Muzemil S."/>
            <person name="Studholme D.J."/>
        </authorList>
    </citation>
    <scope>NUCLEOTIDE SEQUENCE [LARGE SCALE GENOMIC DNA]</scope>
</reference>
<feature type="compositionally biased region" description="Low complexity" evidence="1">
    <location>
        <begin position="61"/>
        <end position="71"/>
    </location>
</feature>
<dbReference type="Proteomes" id="UP000287651">
    <property type="component" value="Unassembled WGS sequence"/>
</dbReference>
<dbReference type="EMBL" id="AMZH03001077">
    <property type="protein sequence ID" value="RRT80723.1"/>
    <property type="molecule type" value="Genomic_DNA"/>
</dbReference>
<sequence>KGGVRERRGTHSFGGVGALHVSLSATSARPFLSLRQLAFHNYPKVPQKRLRSSRPAPPPLLADSSSSEGTTTPAALLLPALLLFLRKRSPSLSSLHSLV</sequence>
<feature type="region of interest" description="Disordered" evidence="1">
    <location>
        <begin position="45"/>
        <end position="71"/>
    </location>
</feature>
<evidence type="ECO:0000313" key="3">
    <source>
        <dbReference type="Proteomes" id="UP000287651"/>
    </source>
</evidence>
<evidence type="ECO:0000313" key="2">
    <source>
        <dbReference type="EMBL" id="RRT80723.1"/>
    </source>
</evidence>
<feature type="non-terminal residue" evidence="2">
    <location>
        <position position="1"/>
    </location>
</feature>
<proteinExistence type="predicted"/>